<sequence length="49" mass="5394">MLAQVALARHGNLDPVQDLGFPPVLRSQPIVLARQSCHRVDQNIYTGVV</sequence>
<dbReference type="AlphaFoldDB" id="A0A3G9GG41"/>
<accession>A0A3G9GG41</accession>
<gene>
    <name evidence="1" type="ORF">DLM_3246</name>
</gene>
<keyword evidence="2" id="KW-1185">Reference proteome</keyword>
<dbReference type="Proteomes" id="UP000198290">
    <property type="component" value="Chromosome"/>
</dbReference>
<dbReference type="KEGG" id="amah:DLM_3246"/>
<reference evidence="2" key="3">
    <citation type="journal article" date="2017" name="Plant Physiol. Biochem.">
        <title>Differential oxidative and antioxidative response of duckweed Lemna minor toward plant growth promoting/inhibiting bacteria.</title>
        <authorList>
            <person name="Ishizawa H."/>
            <person name="Kuroda M."/>
            <person name="Morikawa M."/>
            <person name="Ike M."/>
        </authorList>
    </citation>
    <scope>NUCLEOTIDE SEQUENCE [LARGE SCALE GENOMIC DNA]</scope>
    <source>
        <strain evidence="2">H3</strain>
    </source>
</reference>
<reference evidence="2" key="1">
    <citation type="journal article" date="2017" name="Biotechnol. Biofuels">
        <title>Evaluation of environmental bacterial communities as a factor affecting the growth of duckweed Lemna minor.</title>
        <authorList>
            <person name="Ishizawa H."/>
            <person name="Kuroda M."/>
            <person name="Morikawa M."/>
            <person name="Ike M."/>
        </authorList>
    </citation>
    <scope>NUCLEOTIDE SEQUENCE [LARGE SCALE GENOMIC DNA]</scope>
    <source>
        <strain evidence="2">H3</strain>
    </source>
</reference>
<dbReference type="EMBL" id="AP018823">
    <property type="protein sequence ID" value="BBF86838.1"/>
    <property type="molecule type" value="Genomic_DNA"/>
</dbReference>
<proteinExistence type="predicted"/>
<evidence type="ECO:0000313" key="1">
    <source>
        <dbReference type="EMBL" id="BBF86838.1"/>
    </source>
</evidence>
<name>A0A3G9GG41_9NEIS</name>
<organism evidence="1 2">
    <name type="scientific">Aquitalea magnusonii</name>
    <dbReference type="NCBI Taxonomy" id="332411"/>
    <lineage>
        <taxon>Bacteria</taxon>
        <taxon>Pseudomonadati</taxon>
        <taxon>Pseudomonadota</taxon>
        <taxon>Betaproteobacteria</taxon>
        <taxon>Neisseriales</taxon>
        <taxon>Chromobacteriaceae</taxon>
        <taxon>Aquitalea</taxon>
    </lineage>
</organism>
<reference evidence="1 2" key="2">
    <citation type="journal article" date="2017" name="Genome Announc.">
        <title>Draft genome sequence of Aquitalea magnusonii strain H3, a plant growth-promoting bacterium of duckweed Lemna minor.</title>
        <authorList>
            <person name="Ishizawa H."/>
            <person name="Kuroda M."/>
            <person name="Ike M."/>
        </authorList>
    </citation>
    <scope>NUCLEOTIDE SEQUENCE [LARGE SCALE GENOMIC DNA]</scope>
    <source>
        <strain evidence="1 2">H3</strain>
    </source>
</reference>
<evidence type="ECO:0000313" key="2">
    <source>
        <dbReference type="Proteomes" id="UP000198290"/>
    </source>
</evidence>
<protein>
    <submittedName>
        <fullName evidence="1">Uncharacterized protein</fullName>
    </submittedName>
</protein>